<feature type="domain" description="Membrane insertase YidC/Oxa/ALB C-terminal" evidence="8">
    <location>
        <begin position="158"/>
        <end position="350"/>
    </location>
</feature>
<organism evidence="9 10">
    <name type="scientific">Rubus argutus</name>
    <name type="common">Southern blackberry</name>
    <dbReference type="NCBI Taxonomy" id="59490"/>
    <lineage>
        <taxon>Eukaryota</taxon>
        <taxon>Viridiplantae</taxon>
        <taxon>Streptophyta</taxon>
        <taxon>Embryophyta</taxon>
        <taxon>Tracheophyta</taxon>
        <taxon>Spermatophyta</taxon>
        <taxon>Magnoliopsida</taxon>
        <taxon>eudicotyledons</taxon>
        <taxon>Gunneridae</taxon>
        <taxon>Pentapetalae</taxon>
        <taxon>rosids</taxon>
        <taxon>fabids</taxon>
        <taxon>Rosales</taxon>
        <taxon>Rosaceae</taxon>
        <taxon>Rosoideae</taxon>
        <taxon>Rosoideae incertae sedis</taxon>
        <taxon>Rubus</taxon>
    </lineage>
</organism>
<dbReference type="NCBIfam" id="TIGR03592">
    <property type="entry name" value="yidC_oxa1_cterm"/>
    <property type="match status" value="1"/>
</dbReference>
<evidence type="ECO:0000256" key="4">
    <source>
        <dbReference type="ARBA" id="ARBA00022989"/>
    </source>
</evidence>
<evidence type="ECO:0000256" key="6">
    <source>
        <dbReference type="RuleBase" id="RU003945"/>
    </source>
</evidence>
<dbReference type="Pfam" id="PF02096">
    <property type="entry name" value="60KD_IMP"/>
    <property type="match status" value="1"/>
</dbReference>
<comment type="subcellular location">
    <subcellularLocation>
        <location evidence="1 6">Membrane</location>
        <topology evidence="1 6">Multi-pass membrane protein</topology>
    </subcellularLocation>
</comment>
<name>A0AAW1WQ54_RUBAR</name>
<evidence type="ECO:0000313" key="9">
    <source>
        <dbReference type="EMBL" id="KAK9926994.1"/>
    </source>
</evidence>
<dbReference type="GO" id="GO:0032977">
    <property type="term" value="F:membrane insertase activity"/>
    <property type="evidence" value="ECO:0007669"/>
    <property type="project" value="InterPro"/>
</dbReference>
<evidence type="ECO:0000256" key="7">
    <source>
        <dbReference type="SAM" id="MobiDB-lite"/>
    </source>
</evidence>
<dbReference type="EMBL" id="JBEDUW010000005">
    <property type="protein sequence ID" value="KAK9926994.1"/>
    <property type="molecule type" value="Genomic_DNA"/>
</dbReference>
<evidence type="ECO:0000313" key="10">
    <source>
        <dbReference type="Proteomes" id="UP001457282"/>
    </source>
</evidence>
<dbReference type="PANTHER" id="PTHR12428">
    <property type="entry name" value="OXA1"/>
    <property type="match status" value="1"/>
</dbReference>
<feature type="compositionally biased region" description="Polar residues" evidence="7">
    <location>
        <begin position="409"/>
        <end position="418"/>
    </location>
</feature>
<evidence type="ECO:0000256" key="2">
    <source>
        <dbReference type="ARBA" id="ARBA00010583"/>
    </source>
</evidence>
<keyword evidence="10" id="KW-1185">Reference proteome</keyword>
<keyword evidence="3 6" id="KW-0812">Transmembrane</keyword>
<reference evidence="9 10" key="1">
    <citation type="journal article" date="2023" name="G3 (Bethesda)">
        <title>A chromosome-length genome assembly and annotation of blackberry (Rubus argutus, cv. 'Hillquist').</title>
        <authorList>
            <person name="Bruna T."/>
            <person name="Aryal R."/>
            <person name="Dudchenko O."/>
            <person name="Sargent D.J."/>
            <person name="Mead D."/>
            <person name="Buti M."/>
            <person name="Cavallini A."/>
            <person name="Hytonen T."/>
            <person name="Andres J."/>
            <person name="Pham M."/>
            <person name="Weisz D."/>
            <person name="Mascagni F."/>
            <person name="Usai G."/>
            <person name="Natali L."/>
            <person name="Bassil N."/>
            <person name="Fernandez G.E."/>
            <person name="Lomsadze A."/>
            <person name="Armour M."/>
            <person name="Olukolu B."/>
            <person name="Poorten T."/>
            <person name="Britton C."/>
            <person name="Davik J."/>
            <person name="Ashrafi H."/>
            <person name="Aiden E.L."/>
            <person name="Borodovsky M."/>
            <person name="Worthington M."/>
        </authorList>
    </citation>
    <scope>NUCLEOTIDE SEQUENCE [LARGE SCALE GENOMIC DNA]</scope>
    <source>
        <strain evidence="9">PI 553951</strain>
    </source>
</reference>
<dbReference type="PANTHER" id="PTHR12428:SF34">
    <property type="entry name" value="MITOCHONDRIAL INNER MEMBRANE PROTEIN OXA1-LIKE"/>
    <property type="match status" value="1"/>
</dbReference>
<dbReference type="GO" id="GO:0005743">
    <property type="term" value="C:mitochondrial inner membrane"/>
    <property type="evidence" value="ECO:0007669"/>
    <property type="project" value="TreeGrafter"/>
</dbReference>
<keyword evidence="5" id="KW-0472">Membrane</keyword>
<evidence type="ECO:0000259" key="8">
    <source>
        <dbReference type="Pfam" id="PF02096"/>
    </source>
</evidence>
<proteinExistence type="inferred from homology"/>
<dbReference type="CDD" id="cd20069">
    <property type="entry name" value="5TM_Oxa1-like"/>
    <property type="match status" value="1"/>
</dbReference>
<evidence type="ECO:0000256" key="5">
    <source>
        <dbReference type="ARBA" id="ARBA00023136"/>
    </source>
</evidence>
<dbReference type="Proteomes" id="UP001457282">
    <property type="component" value="Unassembled WGS sequence"/>
</dbReference>
<dbReference type="InterPro" id="IPR028055">
    <property type="entry name" value="YidC/Oxa/ALB_C"/>
</dbReference>
<comment type="caution">
    <text evidence="9">The sequence shown here is derived from an EMBL/GenBank/DDBJ whole genome shotgun (WGS) entry which is preliminary data.</text>
</comment>
<feature type="region of interest" description="Disordered" evidence="7">
    <location>
        <begin position="392"/>
        <end position="434"/>
    </location>
</feature>
<evidence type="ECO:0000256" key="3">
    <source>
        <dbReference type="ARBA" id="ARBA00022692"/>
    </source>
</evidence>
<dbReference type="GO" id="GO:0032979">
    <property type="term" value="P:protein insertion into mitochondrial inner membrane from matrix"/>
    <property type="evidence" value="ECO:0007669"/>
    <property type="project" value="TreeGrafter"/>
</dbReference>
<protein>
    <recommendedName>
        <fullName evidence="8">Membrane insertase YidC/Oxa/ALB C-terminal domain-containing protein</fullName>
    </recommendedName>
</protein>
<gene>
    <name evidence="9" type="ORF">M0R45_024199</name>
</gene>
<comment type="similarity">
    <text evidence="6">Belongs to the OXA1/ALB3/YidC family.</text>
</comment>
<dbReference type="AlphaFoldDB" id="A0AAW1WQ54"/>
<sequence>MAYWRGLSSRASIVARRKQHHPSITHILRDDDVVSEPASPPPNPNHFLNQNRFFGSNLSKVSGFGGFAQNRRVSNALLSSPAGFAFARNMSTASGEGSDNIELLSDVSGVLSDTTVQAVTSQLPAVSEVAIAAADSYLPVKGLQYLIDYIHTCTGLNWWAAIVVTTLLIRSLTVPLLVNQLKATAKLTLMRPRLEELKQEMEDKGMDLGAKIEYQAKIKKLFKEYGCSPLTPLKGLFIQAPVFISFFLAISNMAEKVPSFKGGGAYWFVDLTTPDPMYIFPVLAGLTFLITVECNLQEGMEGNPVAKTMKNVSRVMAVLTVPFTMGFPKAVFCYWVTSNVFSLGYGLVIKNPVVKKTLGLPQLPSPAPQPQGSQQSAFALFSSLKQLAAAPEAASSTVQPAKIQDRRTSSTSDLSQRIKSLEKQVKGRKRNKKR</sequence>
<dbReference type="InterPro" id="IPR001708">
    <property type="entry name" value="YidC/ALB3/OXA1/COX18"/>
</dbReference>
<accession>A0AAW1WQ54</accession>
<evidence type="ECO:0000256" key="1">
    <source>
        <dbReference type="ARBA" id="ARBA00004141"/>
    </source>
</evidence>
<comment type="similarity">
    <text evidence="2">Belongs to the OXA1/ALB3/YidC (TC 2.A.9.2) family.</text>
</comment>
<keyword evidence="4" id="KW-1133">Transmembrane helix</keyword>